<proteinExistence type="predicted"/>
<dbReference type="RefSeq" id="WP_075518074.1">
    <property type="nucleotide sequence ID" value="NZ_FPLD01000044.1"/>
</dbReference>
<name>A0A1L0DTP8_9GAMM</name>
<evidence type="ECO:0000313" key="1">
    <source>
        <dbReference type="EMBL" id="SGY92782.1"/>
    </source>
</evidence>
<gene>
    <name evidence="1" type="ORF">NVI5450_1397</name>
</gene>
<dbReference type="Proteomes" id="UP000183794">
    <property type="component" value="Unassembled WGS sequence"/>
</dbReference>
<dbReference type="EMBL" id="FPLD01000044">
    <property type="protein sequence ID" value="SGY92782.1"/>
    <property type="molecule type" value="Genomic_DNA"/>
</dbReference>
<evidence type="ECO:0000313" key="2">
    <source>
        <dbReference type="Proteomes" id="UP000183794"/>
    </source>
</evidence>
<sequence length="287" mass="34226">MKSEINTNLFLAVPNEIMNTKHPLHYELLNFDTNIKLKVFLAILAKSTMIYKTTKKRGIQTFSIKGLLGRNSFIPRSKAVNHKKLLEIINNFNSPFFKVLSLDDKEIQFELSLIYKKTLMSGFSNINIMDLKQHKDLKTTKLAIITSIYPNGYFYLNYLLDFLNVNKELDRYEKIRQIKKAFKKLKELELLTWEYKHPVNKMVEELPEHYKFHYKKVVEVEEFSEEYFDNYEKQPETEKTQKEQELVKVKVKVKVKEENNNSDLKSFYLNIDLDNEKDLEKENEIPF</sequence>
<protein>
    <submittedName>
        <fullName evidence="1">Putative ribosome biogenesis GTPase RsgA</fullName>
    </submittedName>
</protein>
<accession>A0A1L0DTP8</accession>
<reference evidence="1 2" key="1">
    <citation type="submission" date="2016-11" db="EMBL/GenBank/DDBJ databases">
        <authorList>
            <person name="Jaros S."/>
            <person name="Januszkiewicz K."/>
            <person name="Wedrychowicz H."/>
        </authorList>
    </citation>
    <scope>NUCLEOTIDE SEQUENCE [LARGE SCALE GENOMIC DNA]</scope>
    <source>
        <strain evidence="1">NVI 5450</strain>
    </source>
</reference>
<dbReference type="OrthoDB" id="7065474at2"/>
<organism evidence="1 2">
    <name type="scientific">Moritella viscosa</name>
    <dbReference type="NCBI Taxonomy" id="80854"/>
    <lineage>
        <taxon>Bacteria</taxon>
        <taxon>Pseudomonadati</taxon>
        <taxon>Pseudomonadota</taxon>
        <taxon>Gammaproteobacteria</taxon>
        <taxon>Alteromonadales</taxon>
        <taxon>Moritellaceae</taxon>
        <taxon>Moritella</taxon>
    </lineage>
</organism>
<dbReference type="AlphaFoldDB" id="A0A1L0DTP8"/>